<evidence type="ECO:0000313" key="1">
    <source>
        <dbReference type="EMBL" id="JAD67793.1"/>
    </source>
</evidence>
<name>A0A0A9C005_ARUDO</name>
<reference evidence="1" key="1">
    <citation type="submission" date="2014-09" db="EMBL/GenBank/DDBJ databases">
        <authorList>
            <person name="Magalhaes I.L.F."/>
            <person name="Oliveira U."/>
            <person name="Santos F.R."/>
            <person name="Vidigal T.H.D.A."/>
            <person name="Brescovit A.D."/>
            <person name="Santos A.J."/>
        </authorList>
    </citation>
    <scope>NUCLEOTIDE SEQUENCE</scope>
    <source>
        <tissue evidence="1">Shoot tissue taken approximately 20 cm above the soil surface</tissue>
    </source>
</reference>
<proteinExistence type="predicted"/>
<dbReference type="AlphaFoldDB" id="A0A0A9C005"/>
<protein>
    <submittedName>
        <fullName evidence="1">Uncharacterized protein</fullName>
    </submittedName>
</protein>
<reference evidence="1" key="2">
    <citation type="journal article" date="2015" name="Data Brief">
        <title>Shoot transcriptome of the giant reed, Arundo donax.</title>
        <authorList>
            <person name="Barrero R.A."/>
            <person name="Guerrero F.D."/>
            <person name="Moolhuijzen P."/>
            <person name="Goolsby J.A."/>
            <person name="Tidwell J."/>
            <person name="Bellgard S.E."/>
            <person name="Bellgard M.I."/>
        </authorList>
    </citation>
    <scope>NUCLEOTIDE SEQUENCE</scope>
    <source>
        <tissue evidence="1">Shoot tissue taken approximately 20 cm above the soil surface</tissue>
    </source>
</reference>
<dbReference type="EMBL" id="GBRH01230102">
    <property type="protein sequence ID" value="JAD67793.1"/>
    <property type="molecule type" value="Transcribed_RNA"/>
</dbReference>
<organism evidence="1">
    <name type="scientific">Arundo donax</name>
    <name type="common">Giant reed</name>
    <name type="synonym">Donax arundinaceus</name>
    <dbReference type="NCBI Taxonomy" id="35708"/>
    <lineage>
        <taxon>Eukaryota</taxon>
        <taxon>Viridiplantae</taxon>
        <taxon>Streptophyta</taxon>
        <taxon>Embryophyta</taxon>
        <taxon>Tracheophyta</taxon>
        <taxon>Spermatophyta</taxon>
        <taxon>Magnoliopsida</taxon>
        <taxon>Liliopsida</taxon>
        <taxon>Poales</taxon>
        <taxon>Poaceae</taxon>
        <taxon>PACMAD clade</taxon>
        <taxon>Arundinoideae</taxon>
        <taxon>Arundineae</taxon>
        <taxon>Arundo</taxon>
    </lineage>
</organism>
<accession>A0A0A9C005</accession>
<sequence length="28" mass="3308">MYCAIPFQRYSTNHQSGQLGSEEQGCWW</sequence>